<reference evidence="2 3" key="1">
    <citation type="submission" date="2019-06" db="EMBL/GenBank/DDBJ databases">
        <title>Genome organization and adaptive potential of archetypical organophosphate degarding Sphingobium fuliginis ATCC 27551.</title>
        <authorList>
            <person name="Sarwar A."/>
            <person name="Parthasarathy S."/>
            <person name="Singh C."/>
            <person name="Siddavattam D."/>
        </authorList>
    </citation>
    <scope>NUCLEOTIDE SEQUENCE [LARGE SCALE GENOMIC DNA]</scope>
    <source>
        <strain evidence="2 3">ATCC 27551</strain>
    </source>
</reference>
<dbReference type="EMBL" id="CP041016">
    <property type="protein sequence ID" value="QDC37594.1"/>
    <property type="molecule type" value="Genomic_DNA"/>
</dbReference>
<gene>
    <name evidence="2" type="ORF">FIL70_10560</name>
</gene>
<evidence type="ECO:0000313" key="2">
    <source>
        <dbReference type="EMBL" id="QDC37594.1"/>
    </source>
</evidence>
<evidence type="ECO:0000259" key="1">
    <source>
        <dbReference type="Pfam" id="PF13400"/>
    </source>
</evidence>
<evidence type="ECO:0000313" key="3">
    <source>
        <dbReference type="Proteomes" id="UP000311469"/>
    </source>
</evidence>
<dbReference type="InterPro" id="IPR028087">
    <property type="entry name" value="Tad_N"/>
</dbReference>
<protein>
    <recommendedName>
        <fullName evidence="1">Putative Flp pilus-assembly TadG-like N-terminal domain-containing protein</fullName>
    </recommendedName>
</protein>
<accession>A0A5B8CDI7</accession>
<proteinExistence type="predicted"/>
<name>A0A5B8CDI7_SPHSA</name>
<dbReference type="KEGG" id="sufl:FIL70_10560"/>
<organism evidence="2 3">
    <name type="scientific">Sphingobium fuliginis ATCC 27551</name>
    <dbReference type="NCBI Taxonomy" id="1208342"/>
    <lineage>
        <taxon>Bacteria</taxon>
        <taxon>Pseudomonadati</taxon>
        <taxon>Pseudomonadota</taxon>
        <taxon>Alphaproteobacteria</taxon>
        <taxon>Sphingomonadales</taxon>
        <taxon>Sphingomonadaceae</taxon>
        <taxon>Sphingobium</taxon>
    </lineage>
</organism>
<dbReference type="AlphaFoldDB" id="A0A5B8CDI7"/>
<dbReference type="RefSeq" id="WP_140042230.1">
    <property type="nucleotide sequence ID" value="NZ_CP041016.1"/>
</dbReference>
<dbReference type="Proteomes" id="UP000311469">
    <property type="component" value="Chromosome cSF1"/>
</dbReference>
<sequence length="418" mass="42697">MFGRAVGRLLRDRTGNVLMMAAASMPVLVGAAGLATDTVQWTLWKRQIQRQADSAALAGAYAVAQGFSASDSATSDINRMSLVTLTQTPTIENAPTTGSYAGNSKAVRVVLQTSAELPFSKILGVKAPVIYGEATAAVVGSGDYCVVSLEKTSAVGITLQGNATVNLGCGIATNSRASNAVYAGGSSTVTASPVAAVGGLTSSSNYVSPTTLLPYSIPVLDPYAGLPTPTASDLSGCGGNANVQPNNSKSISPGCYKNFNVKGTLNMAPGVYFIDSTTFDIGSQAVVNGTGVTIILTSGNAATNPSSIANVNINGGATLNLKAPTDLSDPYHGVLFYQDRRALDSGTNTINGNASSVLQGAFYFPGQAMSFSGTSGMTTDCVKMVGKRVTFIGNSNIVNQCKDTGVDKFTATLVKLVG</sequence>
<feature type="domain" description="Putative Flp pilus-assembly TadG-like N-terminal" evidence="1">
    <location>
        <begin position="15"/>
        <end position="60"/>
    </location>
</feature>
<dbReference type="Pfam" id="PF13400">
    <property type="entry name" value="Tad"/>
    <property type="match status" value="1"/>
</dbReference>